<feature type="compositionally biased region" description="Basic and acidic residues" evidence="1">
    <location>
        <begin position="331"/>
        <end position="344"/>
    </location>
</feature>
<dbReference type="EMBL" id="AJIL01000072">
    <property type="protein sequence ID" value="KNE97180.1"/>
    <property type="molecule type" value="Genomic_DNA"/>
</dbReference>
<evidence type="ECO:0000313" key="3">
    <source>
        <dbReference type="EMBL" id="KNE97180.1"/>
    </source>
</evidence>
<dbReference type="InterPro" id="IPR029466">
    <property type="entry name" value="NAM-associated_C"/>
</dbReference>
<keyword evidence="4" id="KW-1185">Reference proteome</keyword>
<name>A0A0L0VD24_9BASI</name>
<feature type="compositionally biased region" description="Polar residues" evidence="1">
    <location>
        <begin position="190"/>
        <end position="202"/>
    </location>
</feature>
<dbReference type="STRING" id="1165861.A0A0L0VD24"/>
<sequence length="394" mass="44149">MPAKKGSLNPMLELLVSENPPNSAPAPTTSKKSKANSEPTSTPKTKKNWLIVEDKALCEAWLNTTRDAVVGIGQKVDTFWERTHKNFAQLIEEVNENNKSKKGFSRLLFARPPVSNVGGVTSSKARLKSGNTDILIPAEAKELFKANCPMAFNLEHCYVLLKDSPKFQATQEKVDARVTKSQAPKAIPKTPSNSATRPSSPSLIDVKDEEQSERSILGNERMEGQKATQKKRADDESMGKIVHLQKELLLISRERLDTVKLAVQDAADEVILSKDLSSMDDRKRQYYEKKLKVLYDREDGEEAAEIERVEKQKEKEKEKERLIAEAKEKAMAEAEKKKEKEKKAQAKAMGKGKGKGKEVEIDVDDVIDTIDDEIDIEDVIDTINNNEVDVEDNM</sequence>
<organism evidence="3 4">
    <name type="scientific">Puccinia striiformis f. sp. tritici PST-78</name>
    <dbReference type="NCBI Taxonomy" id="1165861"/>
    <lineage>
        <taxon>Eukaryota</taxon>
        <taxon>Fungi</taxon>
        <taxon>Dikarya</taxon>
        <taxon>Basidiomycota</taxon>
        <taxon>Pucciniomycotina</taxon>
        <taxon>Pucciniomycetes</taxon>
        <taxon>Pucciniales</taxon>
        <taxon>Pucciniaceae</taxon>
        <taxon>Puccinia</taxon>
    </lineage>
</organism>
<dbReference type="Proteomes" id="UP000054564">
    <property type="component" value="Unassembled WGS sequence"/>
</dbReference>
<feature type="domain" description="No apical meristem-associated C-terminal" evidence="2">
    <location>
        <begin position="152"/>
        <end position="290"/>
    </location>
</feature>
<feature type="region of interest" description="Disordered" evidence="1">
    <location>
        <begin position="1"/>
        <end position="45"/>
    </location>
</feature>
<dbReference type="PANTHER" id="PTHR45023">
    <property type="match status" value="1"/>
</dbReference>
<accession>A0A0L0VD24</accession>
<feature type="region of interest" description="Disordered" evidence="1">
    <location>
        <begin position="331"/>
        <end position="355"/>
    </location>
</feature>
<gene>
    <name evidence="3" type="ORF">PSTG_09605</name>
</gene>
<protein>
    <recommendedName>
        <fullName evidence="2">No apical meristem-associated C-terminal domain-containing protein</fullName>
    </recommendedName>
</protein>
<proteinExistence type="predicted"/>
<dbReference type="Pfam" id="PF14303">
    <property type="entry name" value="NAM-associated"/>
    <property type="match status" value="1"/>
</dbReference>
<dbReference type="PANTHER" id="PTHR45023:SF4">
    <property type="entry name" value="GLYCINE-RICH PROTEIN-RELATED"/>
    <property type="match status" value="1"/>
</dbReference>
<evidence type="ECO:0000256" key="1">
    <source>
        <dbReference type="SAM" id="MobiDB-lite"/>
    </source>
</evidence>
<feature type="region of interest" description="Disordered" evidence="1">
    <location>
        <begin position="174"/>
        <end position="238"/>
    </location>
</feature>
<dbReference type="AlphaFoldDB" id="A0A0L0VD24"/>
<comment type="caution">
    <text evidence="3">The sequence shown here is derived from an EMBL/GenBank/DDBJ whole genome shotgun (WGS) entry which is preliminary data.</text>
</comment>
<feature type="compositionally biased region" description="Polar residues" evidence="1">
    <location>
        <begin position="19"/>
        <end position="43"/>
    </location>
</feature>
<evidence type="ECO:0000313" key="4">
    <source>
        <dbReference type="Proteomes" id="UP000054564"/>
    </source>
</evidence>
<reference evidence="4" key="1">
    <citation type="submission" date="2014-03" db="EMBL/GenBank/DDBJ databases">
        <title>The Genome Sequence of Puccinia striiformis f. sp. tritici PST-78.</title>
        <authorList>
            <consortium name="The Broad Institute Genome Sequencing Platform"/>
            <person name="Cuomo C."/>
            <person name="Hulbert S."/>
            <person name="Chen X."/>
            <person name="Walker B."/>
            <person name="Young S.K."/>
            <person name="Zeng Q."/>
            <person name="Gargeya S."/>
            <person name="Fitzgerald M."/>
            <person name="Haas B."/>
            <person name="Abouelleil A."/>
            <person name="Alvarado L."/>
            <person name="Arachchi H.M."/>
            <person name="Berlin A.M."/>
            <person name="Chapman S.B."/>
            <person name="Goldberg J."/>
            <person name="Griggs A."/>
            <person name="Gujja S."/>
            <person name="Hansen M."/>
            <person name="Howarth C."/>
            <person name="Imamovic A."/>
            <person name="Larimer J."/>
            <person name="McCowan C."/>
            <person name="Montmayeur A."/>
            <person name="Murphy C."/>
            <person name="Neiman D."/>
            <person name="Pearson M."/>
            <person name="Priest M."/>
            <person name="Roberts A."/>
            <person name="Saif S."/>
            <person name="Shea T."/>
            <person name="Sisk P."/>
            <person name="Sykes S."/>
            <person name="Wortman J."/>
            <person name="Nusbaum C."/>
            <person name="Birren B."/>
        </authorList>
    </citation>
    <scope>NUCLEOTIDE SEQUENCE [LARGE SCALE GENOMIC DNA]</scope>
    <source>
        <strain evidence="4">race PST-78</strain>
    </source>
</reference>
<evidence type="ECO:0000259" key="2">
    <source>
        <dbReference type="Pfam" id="PF14303"/>
    </source>
</evidence>